<dbReference type="AlphaFoldDB" id="A0A501XQC6"/>
<gene>
    <name evidence="2" type="ORF">FJQ54_04925</name>
</gene>
<dbReference type="NCBIfam" id="TIGR02595">
    <property type="entry name" value="PEP_CTERM"/>
    <property type="match status" value="1"/>
</dbReference>
<reference evidence="2 3" key="1">
    <citation type="submission" date="2019-06" db="EMBL/GenBank/DDBJ databases">
        <authorList>
            <person name="Lee I."/>
            <person name="Jang G.I."/>
            <person name="Hwang C.Y."/>
        </authorList>
    </citation>
    <scope>NUCLEOTIDE SEQUENCE [LARGE SCALE GENOMIC DNA]</scope>
    <source>
        <strain evidence="2 3">PAMC 28131</strain>
    </source>
</reference>
<evidence type="ECO:0000313" key="3">
    <source>
        <dbReference type="Proteomes" id="UP000319897"/>
    </source>
</evidence>
<dbReference type="OrthoDB" id="7874461at2"/>
<dbReference type="NCBIfam" id="NF035944">
    <property type="entry name" value="PEPxxWA-CTERM"/>
    <property type="match status" value="1"/>
</dbReference>
<accession>A0A501XQC6</accession>
<keyword evidence="3" id="KW-1185">Reference proteome</keyword>
<feature type="domain" description="Ice-binding protein C-terminal" evidence="1">
    <location>
        <begin position="120"/>
        <end position="142"/>
    </location>
</feature>
<organism evidence="2 3">
    <name type="scientific">Sandaracinobacter neustonicus</name>
    <dbReference type="NCBI Taxonomy" id="1715348"/>
    <lineage>
        <taxon>Bacteria</taxon>
        <taxon>Pseudomonadati</taxon>
        <taxon>Pseudomonadota</taxon>
        <taxon>Alphaproteobacteria</taxon>
        <taxon>Sphingomonadales</taxon>
        <taxon>Sphingosinicellaceae</taxon>
        <taxon>Sandaracinobacter</taxon>
    </lineage>
</organism>
<protein>
    <submittedName>
        <fullName evidence="2">PEP-CTERM sorting domain-containing protein</fullName>
    </submittedName>
</protein>
<dbReference type="EMBL" id="VFSU01000016">
    <property type="protein sequence ID" value="TPE62908.1"/>
    <property type="molecule type" value="Genomic_DNA"/>
</dbReference>
<dbReference type="Pfam" id="PF07589">
    <property type="entry name" value="PEP-CTERM"/>
    <property type="match status" value="1"/>
</dbReference>
<sequence>MFLFDAAYVPNFANASQIIDFPTGKGCGSAGVLGYSETSMITATAGYHEASATLGTDCDGNPLTLQSGGEYVLLTMKQTIANRLGYMDATNTVRVKLSDSLGEDAKQVLLENVVTARSMVPEPATWAMLIIGFGAVGMAARRQRSHAAA</sequence>
<proteinExistence type="predicted"/>
<dbReference type="InterPro" id="IPR013424">
    <property type="entry name" value="Ice-binding_C"/>
</dbReference>
<name>A0A501XQC6_9SPHN</name>
<evidence type="ECO:0000313" key="2">
    <source>
        <dbReference type="EMBL" id="TPE62908.1"/>
    </source>
</evidence>
<dbReference type="Proteomes" id="UP000319897">
    <property type="component" value="Unassembled WGS sequence"/>
</dbReference>
<comment type="caution">
    <text evidence="2">The sequence shown here is derived from an EMBL/GenBank/DDBJ whole genome shotgun (WGS) entry which is preliminary data.</text>
</comment>
<evidence type="ECO:0000259" key="1">
    <source>
        <dbReference type="Pfam" id="PF07589"/>
    </source>
</evidence>